<dbReference type="InterPro" id="IPR036856">
    <property type="entry name" value="Ald_Oxase/Xan_DH_a/b_sf"/>
</dbReference>
<accession>A0A9E6ZTZ1</accession>
<dbReference type="Gene3D" id="3.90.1170.50">
    <property type="entry name" value="Aldehyde oxidase/xanthine dehydrogenase, a/b hammerhead"/>
    <property type="match status" value="1"/>
</dbReference>
<dbReference type="EMBL" id="CP080467">
    <property type="protein sequence ID" value="UNO49114.1"/>
    <property type="molecule type" value="Genomic_DNA"/>
</dbReference>
<dbReference type="RefSeq" id="WP_021294912.1">
    <property type="nucleotide sequence ID" value="NZ_AURB01000024.1"/>
</dbReference>
<dbReference type="eggNOG" id="COG1529">
    <property type="taxonomic scope" value="Bacteria"/>
</dbReference>
<dbReference type="STRING" id="1356854.N007_02030"/>
<dbReference type="OrthoDB" id="9759099at2"/>
<dbReference type="SUPFAM" id="SSF56003">
    <property type="entry name" value="Molybdenum cofactor-binding domain"/>
    <property type="match status" value="1"/>
</dbReference>
<dbReference type="Proteomes" id="UP000829401">
    <property type="component" value="Chromosome"/>
</dbReference>
<dbReference type="PANTHER" id="PTHR11908:SF157">
    <property type="entry name" value="XANTHINE DEHYDROGENASE SUBUNIT D-RELATED"/>
    <property type="match status" value="1"/>
</dbReference>
<dbReference type="InterPro" id="IPR037165">
    <property type="entry name" value="AldOxase/xan_DH_Mopterin-bd_sf"/>
</dbReference>
<reference evidence="2" key="1">
    <citation type="journal article" date="2022" name="G3 (Bethesda)">
        <title>Unveiling the complete genome sequence of Alicyclobacillus acidoterrestris DSM 3922T, a taint-producing strain.</title>
        <authorList>
            <person name="Leonardo I.C."/>
            <person name="Barreto Crespo M.T."/>
            <person name="Gaspar F.B."/>
        </authorList>
    </citation>
    <scope>NUCLEOTIDE SEQUENCE [LARGE SCALE GENOMIC DNA]</scope>
    <source>
        <strain evidence="2">DSM 3922</strain>
    </source>
</reference>
<organism evidence="1 2">
    <name type="scientific">Alicyclobacillus acidoterrestris (strain ATCC 49025 / DSM 3922 / CIP 106132 / NCIMB 13137 / GD3B)</name>
    <dbReference type="NCBI Taxonomy" id="1356854"/>
    <lineage>
        <taxon>Bacteria</taxon>
        <taxon>Bacillati</taxon>
        <taxon>Bacillota</taxon>
        <taxon>Bacilli</taxon>
        <taxon>Bacillales</taxon>
        <taxon>Alicyclobacillaceae</taxon>
        <taxon>Alicyclobacillus</taxon>
    </lineage>
</organism>
<accession>T0DNE7</accession>
<dbReference type="KEGG" id="aaco:K1I37_00665"/>
<proteinExistence type="predicted"/>
<keyword evidence="2" id="KW-1185">Reference proteome</keyword>
<dbReference type="Gene3D" id="3.30.365.10">
    <property type="entry name" value="Aldehyde oxidase/xanthine dehydrogenase, molybdopterin binding domain"/>
    <property type="match status" value="4"/>
</dbReference>
<protein>
    <submittedName>
        <fullName evidence="1">Xanthine dehydrogenase family protein molybdopterin-binding subunit</fullName>
    </submittedName>
</protein>
<dbReference type="InterPro" id="IPR016208">
    <property type="entry name" value="Ald_Oxase/xanthine_DH-like"/>
</dbReference>
<dbReference type="InterPro" id="IPR000674">
    <property type="entry name" value="Ald_Oxase/Xan_DH_a/b"/>
</dbReference>
<dbReference type="AlphaFoldDB" id="T0DNE7"/>
<evidence type="ECO:0000313" key="2">
    <source>
        <dbReference type="Proteomes" id="UP000829401"/>
    </source>
</evidence>
<gene>
    <name evidence="1" type="ORF">K1I37_00665</name>
</gene>
<evidence type="ECO:0000313" key="1">
    <source>
        <dbReference type="EMBL" id="UNO49114.1"/>
    </source>
</evidence>
<dbReference type="Pfam" id="PF20256">
    <property type="entry name" value="MoCoBD_2"/>
    <property type="match status" value="1"/>
</dbReference>
<name>T0DNE7_ALIAG</name>
<dbReference type="GO" id="GO:0005506">
    <property type="term" value="F:iron ion binding"/>
    <property type="evidence" value="ECO:0007669"/>
    <property type="project" value="InterPro"/>
</dbReference>
<dbReference type="GO" id="GO:0016491">
    <property type="term" value="F:oxidoreductase activity"/>
    <property type="evidence" value="ECO:0007669"/>
    <property type="project" value="InterPro"/>
</dbReference>
<dbReference type="PANTHER" id="PTHR11908">
    <property type="entry name" value="XANTHINE DEHYDROGENASE"/>
    <property type="match status" value="1"/>
</dbReference>
<sequence>MSSEVTIASDFPAKIGGRTKYVDDLHLPGELYGGIVRSPHPYAKITRVDIREAQQVAGVKAVITGDDVPHHAYGPTVHKDWNILACDKVLFVGDEVVAIAADSPDALRQALDKVVVEYEELEPILNPHAALQPGAAVLHEAAPDNRPVKIEFERGDVDKAFAQAHIVRSGRYTTNRIYHGHLEPIAVIANWDEQDGLTLWAGSHIPYRARETYAAAFGLPEEKVRINVPPIGGSFGAKYVLKVHVIAAALSMRAGAPVRIVLDRYEDMLTAHPRVPLEIDIRIAADKDGYFLGKDVVVYGDAGARIYWSPNVLASACTRADSLYRFHNVRAKGNLCYTNNSPTTCMRGFGNAEMLFAVENVIDELAEGLGMDPAQLRLQNIVHRGDTTIGGYHLDSCELEACIRQVITLSGWERRRDFKKYHGLGMAIGNHVSGYRGIDPRFDGSTAVARLLASGRVEIETGEIDLGQGMSSTYAHIAARVLGIDPSLVTVQSGDTGRYPFGIGTLASRSTVMGGNAVKQACERLRNELADWVKQHYGPTAVLTGGGVEVGQEQHSLADVARDFTSCHGGDAFSVKETYTPATELPDKTLYGNPSPSYPFAAHVAEVEVDPDTGRVKVIGYWAVHDAGTVLNRPAATGQVVGGVAQGIGWVTMEDFKVSQGQVQNRSLLDYRMPGSSDVPPVTVEFLETEDPNGPFGAKSVGEMAIDPVPGAVSNAIAHALGVRGHDLPLAPERLWRIMQEQSQV</sequence>
<dbReference type="InterPro" id="IPR008274">
    <property type="entry name" value="AldOxase/xan_DH_MoCoBD1"/>
</dbReference>
<dbReference type="Pfam" id="PF01315">
    <property type="entry name" value="Ald_Xan_dh_C"/>
    <property type="match status" value="1"/>
</dbReference>
<dbReference type="SUPFAM" id="SSF54665">
    <property type="entry name" value="CO dehydrogenase molybdoprotein N-domain-like"/>
    <property type="match status" value="1"/>
</dbReference>
<dbReference type="Pfam" id="PF02738">
    <property type="entry name" value="MoCoBD_1"/>
    <property type="match status" value="1"/>
</dbReference>
<dbReference type="SMART" id="SM01008">
    <property type="entry name" value="Ald_Xan_dh_C"/>
    <property type="match status" value="1"/>
</dbReference>
<dbReference type="InterPro" id="IPR046867">
    <property type="entry name" value="AldOxase/xan_DH_MoCoBD2"/>
</dbReference>